<keyword evidence="1" id="KW-0472">Membrane</keyword>
<evidence type="ECO:0000256" key="1">
    <source>
        <dbReference type="SAM" id="Phobius"/>
    </source>
</evidence>
<feature type="transmembrane region" description="Helical" evidence="1">
    <location>
        <begin position="131"/>
        <end position="150"/>
    </location>
</feature>
<gene>
    <name evidence="2" type="ORF">SAMN04488559_11519</name>
</gene>
<protein>
    <submittedName>
        <fullName evidence="2">1,4-dihydroxy-2-naphthoate octaprenyltransferase</fullName>
    </submittedName>
</protein>
<feature type="transmembrane region" description="Helical" evidence="1">
    <location>
        <begin position="103"/>
        <end position="119"/>
    </location>
</feature>
<evidence type="ECO:0000313" key="2">
    <source>
        <dbReference type="EMBL" id="SER98706.1"/>
    </source>
</evidence>
<name>A0A1H9TNH1_9LACT</name>
<dbReference type="STRING" id="142588.SAMN04488559_11519"/>
<feature type="transmembrane region" description="Helical" evidence="1">
    <location>
        <begin position="12"/>
        <end position="30"/>
    </location>
</feature>
<feature type="transmembrane region" description="Helical" evidence="1">
    <location>
        <begin position="156"/>
        <end position="177"/>
    </location>
</feature>
<keyword evidence="2" id="KW-0808">Transferase</keyword>
<dbReference type="EMBL" id="FOHA01000015">
    <property type="protein sequence ID" value="SER98706.1"/>
    <property type="molecule type" value="Genomic_DNA"/>
</dbReference>
<feature type="transmembrane region" description="Helical" evidence="1">
    <location>
        <begin position="212"/>
        <end position="233"/>
    </location>
</feature>
<dbReference type="GO" id="GO:0016740">
    <property type="term" value="F:transferase activity"/>
    <property type="evidence" value="ECO:0007669"/>
    <property type="project" value="UniProtKB-KW"/>
</dbReference>
<feature type="transmembrane region" description="Helical" evidence="1">
    <location>
        <begin position="78"/>
        <end position="97"/>
    </location>
</feature>
<accession>A0A1H9TNH1</accession>
<sequence length="262" mass="30360">MFDFLKLNKQSSLYTVFSTLLPIFLGTVLATKYNGIQFGHMFLLACFYLISEIAIQAFEHYQKNKANDAARDQKTNRILIRLFVIFYLFAALLAFLIGSMTHMLITFLLVMFLLVGWLLNSEVIPLKQTFYSELLTLVFSGILPTLIAFYVQIQFISATVVQLAVFPALFILLFSLLKNRFEVNGKFNALYLLFFTPYLYQIGLISQDKLSIWSLFTFISLLYVLRCISFLTYRKDQKTALLSFQTAYSLFILFLILPFIIK</sequence>
<feature type="transmembrane region" description="Helical" evidence="1">
    <location>
        <begin position="240"/>
        <end position="261"/>
    </location>
</feature>
<feature type="transmembrane region" description="Helical" evidence="1">
    <location>
        <begin position="36"/>
        <end position="58"/>
    </location>
</feature>
<keyword evidence="1" id="KW-1133">Transmembrane helix</keyword>
<keyword evidence="3" id="KW-1185">Reference proteome</keyword>
<feature type="transmembrane region" description="Helical" evidence="1">
    <location>
        <begin position="189"/>
        <end position="206"/>
    </location>
</feature>
<reference evidence="2 3" key="1">
    <citation type="submission" date="2016-10" db="EMBL/GenBank/DDBJ databases">
        <authorList>
            <person name="de Groot N.N."/>
        </authorList>
    </citation>
    <scope>NUCLEOTIDE SEQUENCE [LARGE SCALE GENOMIC DNA]</scope>
    <source>
        <strain evidence="2 3">DSM 13760</strain>
    </source>
</reference>
<evidence type="ECO:0000313" key="3">
    <source>
        <dbReference type="Proteomes" id="UP000198948"/>
    </source>
</evidence>
<keyword evidence="1" id="KW-0812">Transmembrane</keyword>
<dbReference type="RefSeq" id="WP_092653163.1">
    <property type="nucleotide sequence ID" value="NZ_FOHA01000015.1"/>
</dbReference>
<dbReference type="AlphaFoldDB" id="A0A1H9TNH1"/>
<dbReference type="Proteomes" id="UP000198948">
    <property type="component" value="Unassembled WGS sequence"/>
</dbReference>
<proteinExistence type="predicted"/>
<organism evidence="2 3">
    <name type="scientific">Isobaculum melis</name>
    <dbReference type="NCBI Taxonomy" id="142588"/>
    <lineage>
        <taxon>Bacteria</taxon>
        <taxon>Bacillati</taxon>
        <taxon>Bacillota</taxon>
        <taxon>Bacilli</taxon>
        <taxon>Lactobacillales</taxon>
        <taxon>Carnobacteriaceae</taxon>
        <taxon>Isobaculum</taxon>
    </lineage>
</organism>